<sequence length="69" mass="7799">MISDQIRQAEDAARFLTRVLSGFNESNTYDTYKEVEHFTDEEYEEAIDTLTEFGNGMGVTELANSTLAI</sequence>
<name>A0A0F9WEU8_9ZZZZ</name>
<dbReference type="EMBL" id="LAZR01000171">
    <property type="protein sequence ID" value="KKN84391.1"/>
    <property type="molecule type" value="Genomic_DNA"/>
</dbReference>
<accession>A0A0F9WEU8</accession>
<proteinExistence type="predicted"/>
<organism evidence="1">
    <name type="scientific">marine sediment metagenome</name>
    <dbReference type="NCBI Taxonomy" id="412755"/>
    <lineage>
        <taxon>unclassified sequences</taxon>
        <taxon>metagenomes</taxon>
        <taxon>ecological metagenomes</taxon>
    </lineage>
</organism>
<reference evidence="1" key="1">
    <citation type="journal article" date="2015" name="Nature">
        <title>Complex archaea that bridge the gap between prokaryotes and eukaryotes.</title>
        <authorList>
            <person name="Spang A."/>
            <person name="Saw J.H."/>
            <person name="Jorgensen S.L."/>
            <person name="Zaremba-Niedzwiedzka K."/>
            <person name="Martijn J."/>
            <person name="Lind A.E."/>
            <person name="van Eijk R."/>
            <person name="Schleper C."/>
            <person name="Guy L."/>
            <person name="Ettema T.J."/>
        </authorList>
    </citation>
    <scope>NUCLEOTIDE SEQUENCE</scope>
</reference>
<comment type="caution">
    <text evidence="1">The sequence shown here is derived from an EMBL/GenBank/DDBJ whole genome shotgun (WGS) entry which is preliminary data.</text>
</comment>
<gene>
    <name evidence="1" type="ORF">LCGC14_0288530</name>
</gene>
<protein>
    <submittedName>
        <fullName evidence="1">Uncharacterized protein</fullName>
    </submittedName>
</protein>
<evidence type="ECO:0000313" key="1">
    <source>
        <dbReference type="EMBL" id="KKN84391.1"/>
    </source>
</evidence>
<dbReference type="AlphaFoldDB" id="A0A0F9WEU8"/>